<evidence type="ECO:0000256" key="5">
    <source>
        <dbReference type="ARBA" id="ARBA00022679"/>
    </source>
</evidence>
<dbReference type="PANTHER" id="PTHR39321">
    <property type="entry name" value="NICOTINATE-NUCLEOTIDE ADENYLYLTRANSFERASE-RELATED"/>
    <property type="match status" value="1"/>
</dbReference>
<keyword evidence="6" id="KW-0548">Nucleotidyltransferase</keyword>
<sequence>MVTNSNLQDRIAQELLSPEFLKQTGIHRSFILQHIESSSFLNTVEDMVAKNDYSCQKAYDLCKDALEKLWGEKAPSNPLNYIYQFALHFSFPNSVEIELHKELDIGALYYLHLLRAIASFEQLSPSDSMTVKFPLSLLTDEEASLYKVSNEYDAFKKAFCNEYLYEMMKLNQDVMKYNTLDHICGVHHLALFVAKQLYEAGIPLDLGRVSGAAAGHDLGKFGCRSWEGNRVAYLHYYYTDLWFKNHGITHIGHVALNHSTWDLELENLSIESLILIYSDFRVKNIVNAHGKVEMTFFSLKDSFDVILSKLDNVDDAKERRYRKVYNKLKDFEDYMQHLGIEVDPYLSPFSFVARKEYYALMKGNEITQHLKYLAISHNIHLMHHFRDDASLNEILEVIRGEKDPKNLREYMDVFKEYSTYLTQKQKIITLRFLYEKLITPEEDIRRQCAELMGSLIALFDEDYRKEIPQGVSLPPTNISSFSLLEEYLQLFINPHHTVIPLHRQWIGYTTKVLITSVFRYCKSIQVQGFKEVILKHYNPLLEYDMDIRICLLDVVGHIPLENDAASLYTVFNYIESSYSSTLDALRIAGFKAATYLLPLIQQHEVLTSKLTNTLSTQDHRRRPAAENYLKYELLKGLNLSNNLLEQSEALCAQDLAEVSNLFLSNLKTATNWITKKIQVKMLLEYALKNSHNEGLYTAMHYCNLLKVSAVESVRNSAGKSLVSLIPHLPFEQRNDLAVELLRALELESYQFTKYIPDYLGQVLLFLKPFELDEIIEDIRHKIKESNNQIKSLLLKTTGNLLNNYPKYRDKFREEPTVYENRQKKLLGVLFSGLAHDDFQIRQVSFSVLGKEVFGSNLLTLEEKYTLFQSMGKKILTLLADKEENQLLFLTNAAGLNHIYRFISDYSFRYGAIDIHVPSRVALFPGTFDPFTLGHKEICKTIRDIGFEVYLAVDEFSWSKRTQPHLIRKSILHMSIAEETDLYLYPEDFPTNIANPKDLQRLRNNMKTDQVFIVVGLDVIVNASAYKGDLQEYSVRRFPHILFDRRDNLDGNQEDIFQEALDRIENEVIALNIPPQYEEISSTQIRNYIDKNRDISNLIDPLAQKYIYENNLYRREPQFKSMIQSISFNTDIVSNFDDTLIEKLNEIFHGGSQNSFNNIKNIRSKPDGQLVIISDANEDGMLLAYSAIHWVPSSQVYGEFKDVQVTEVIRDRYKGRIILLDGFFIAPQVQTSKDMAQVILTETMAHCLKMDYGYAIYKNNIQCPQNSAFMDTLERNGFISISQDDHDPILAVDMTNPCTLTLDLETIIKEPFRSNPAVKEVIRRTRGKLQKALTNLYPGNLVLSFDRELIDQALSKKICMENQVPLTPKVPRALGKLMCVPFGNILNRAIVPNTVTKSLHVEKLFRPDMKGFTIGPYPYYLDLENQMKMIQSFNRPVILVDDLLNKGYRIKALDPLLKKEKIEVHKILVAILSGRGKELMDIQNREVDSAYFIPKLRLWFNENLLYPFIGGDTLWRGLYPEKNLISSISLILPYTSPHFIKGVTNKAVYDFSLASIMNSMEILEVIEKEYQDFNERKLTLSLLSDVFLFPRYPDPGENMSYDLSINPSSYLKNDLELLKKLEHSIITGDRRRE</sequence>
<evidence type="ECO:0000256" key="6">
    <source>
        <dbReference type="ARBA" id="ARBA00022695"/>
    </source>
</evidence>
<keyword evidence="4" id="KW-0662">Pyridine nucleotide biosynthesis</keyword>
<evidence type="ECO:0000256" key="7">
    <source>
        <dbReference type="ARBA" id="ARBA00022741"/>
    </source>
</evidence>
<evidence type="ECO:0000256" key="9">
    <source>
        <dbReference type="ARBA" id="ARBA00023027"/>
    </source>
</evidence>
<evidence type="ECO:0000256" key="3">
    <source>
        <dbReference type="ARBA" id="ARBA00012389"/>
    </source>
</evidence>
<protein>
    <recommendedName>
        <fullName evidence="3">nicotinate-nucleotide adenylyltransferase</fullName>
        <ecNumber evidence="3">2.7.7.18</ecNumber>
    </recommendedName>
</protein>
<reference evidence="13" key="1">
    <citation type="submission" date="2007-10" db="EMBL/GenBank/DDBJ databases">
        <title>Complete genome of Alkaliphilus oremlandii OhILAs.</title>
        <authorList>
            <person name="Copeland A."/>
            <person name="Lucas S."/>
            <person name="Lapidus A."/>
            <person name="Barry K."/>
            <person name="Detter J.C."/>
            <person name="Glavina del Rio T."/>
            <person name="Hammon N."/>
            <person name="Israni S."/>
            <person name="Dalin E."/>
            <person name="Tice H."/>
            <person name="Pitluck S."/>
            <person name="Chain P."/>
            <person name="Malfatti S."/>
            <person name="Shin M."/>
            <person name="Vergez L."/>
            <person name="Schmutz J."/>
            <person name="Larimer F."/>
            <person name="Land M."/>
            <person name="Hauser L."/>
            <person name="Kyrpides N."/>
            <person name="Mikhailova N."/>
            <person name="Stolz J.F."/>
            <person name="Dawson A."/>
            <person name="Fisher E."/>
            <person name="Crable B."/>
            <person name="Perera E."/>
            <person name="Lisak J."/>
            <person name="Ranganathan M."/>
            <person name="Basu P."/>
            <person name="Richardson P."/>
        </authorList>
    </citation>
    <scope>NUCLEOTIDE SEQUENCE [LARGE SCALE GENOMIC DNA]</scope>
    <source>
        <strain evidence="13">OhILAs</strain>
    </source>
</reference>
<dbReference type="PANTHER" id="PTHR39321:SF3">
    <property type="entry name" value="PHOSPHOPANTETHEINE ADENYLYLTRANSFERASE"/>
    <property type="match status" value="1"/>
</dbReference>
<dbReference type="eggNOG" id="COG1057">
    <property type="taxonomic scope" value="Bacteria"/>
</dbReference>
<evidence type="ECO:0000256" key="1">
    <source>
        <dbReference type="ARBA" id="ARBA00002324"/>
    </source>
</evidence>
<dbReference type="SUPFAM" id="SSF48371">
    <property type="entry name" value="ARM repeat"/>
    <property type="match status" value="1"/>
</dbReference>
<dbReference type="InterPro" id="IPR016024">
    <property type="entry name" value="ARM-type_fold"/>
</dbReference>
<keyword evidence="8" id="KW-0067">ATP-binding</keyword>
<comment type="pathway">
    <text evidence="2">Cofactor biosynthesis; NAD(+) biosynthesis; deamido-NAD(+) from nicotinate D-ribonucleotide: step 1/1.</text>
</comment>
<gene>
    <name evidence="12" type="ordered locus">Clos_2711</name>
</gene>
<proteinExistence type="predicted"/>
<dbReference type="GO" id="GO:0004515">
    <property type="term" value="F:nicotinate-nucleotide adenylyltransferase activity"/>
    <property type="evidence" value="ECO:0007669"/>
    <property type="project" value="UniProtKB-EC"/>
</dbReference>
<dbReference type="SUPFAM" id="SSF52374">
    <property type="entry name" value="Nucleotidylyl transferase"/>
    <property type="match status" value="1"/>
</dbReference>
<dbReference type="InterPro" id="IPR014729">
    <property type="entry name" value="Rossmann-like_a/b/a_fold"/>
</dbReference>
<dbReference type="GO" id="GO:0009435">
    <property type="term" value="P:NAD+ biosynthetic process"/>
    <property type="evidence" value="ECO:0007669"/>
    <property type="project" value="InterPro"/>
</dbReference>
<name>A8MKB0_ALKOO</name>
<evidence type="ECO:0000313" key="13">
    <source>
        <dbReference type="Proteomes" id="UP000000269"/>
    </source>
</evidence>
<comment type="catalytic activity">
    <reaction evidence="10">
        <text>nicotinate beta-D-ribonucleotide + ATP + H(+) = deamido-NAD(+) + diphosphate</text>
        <dbReference type="Rhea" id="RHEA:22860"/>
        <dbReference type="ChEBI" id="CHEBI:15378"/>
        <dbReference type="ChEBI" id="CHEBI:30616"/>
        <dbReference type="ChEBI" id="CHEBI:33019"/>
        <dbReference type="ChEBI" id="CHEBI:57502"/>
        <dbReference type="ChEBI" id="CHEBI:58437"/>
        <dbReference type="EC" id="2.7.7.18"/>
    </reaction>
</comment>
<keyword evidence="5 12" id="KW-0808">Transferase</keyword>
<evidence type="ECO:0000256" key="10">
    <source>
        <dbReference type="ARBA" id="ARBA00048721"/>
    </source>
</evidence>
<dbReference type="HOGENOM" id="CLU_243330_0_0_9"/>
<dbReference type="Pfam" id="PF01467">
    <property type="entry name" value="CTP_transf_like"/>
    <property type="match status" value="1"/>
</dbReference>
<evidence type="ECO:0000256" key="8">
    <source>
        <dbReference type="ARBA" id="ARBA00022840"/>
    </source>
</evidence>
<dbReference type="EC" id="2.7.7.18" evidence="3"/>
<accession>A8MKB0</accession>
<dbReference type="STRING" id="350688.Clos_2711"/>
<evidence type="ECO:0000256" key="4">
    <source>
        <dbReference type="ARBA" id="ARBA00022642"/>
    </source>
</evidence>
<keyword evidence="9" id="KW-0520">NAD</keyword>
<dbReference type="EMBL" id="CP000853">
    <property type="protein sequence ID" value="ABW20242.1"/>
    <property type="molecule type" value="Genomic_DNA"/>
</dbReference>
<dbReference type="Proteomes" id="UP000000269">
    <property type="component" value="Chromosome"/>
</dbReference>
<dbReference type="Gene3D" id="3.40.50.620">
    <property type="entry name" value="HUPs"/>
    <property type="match status" value="1"/>
</dbReference>
<dbReference type="OrthoDB" id="1703792at2"/>
<evidence type="ECO:0000259" key="11">
    <source>
        <dbReference type="Pfam" id="PF01467"/>
    </source>
</evidence>
<keyword evidence="7" id="KW-0547">Nucleotide-binding</keyword>
<comment type="function">
    <text evidence="1">Catalyzes the reversible adenylation of nicotinate mononucleotide (NaMN) to nicotinic acid adenine dinucleotide (NaAD).</text>
</comment>
<evidence type="ECO:0000256" key="2">
    <source>
        <dbReference type="ARBA" id="ARBA00005019"/>
    </source>
</evidence>
<dbReference type="KEGG" id="aoe:Clos_2711"/>
<dbReference type="RefSeq" id="WP_012160549.1">
    <property type="nucleotide sequence ID" value="NC_009922.1"/>
</dbReference>
<dbReference type="InterPro" id="IPR005248">
    <property type="entry name" value="NadD/NMNAT"/>
</dbReference>
<dbReference type="GO" id="GO:0005524">
    <property type="term" value="F:ATP binding"/>
    <property type="evidence" value="ECO:0007669"/>
    <property type="project" value="UniProtKB-KW"/>
</dbReference>
<dbReference type="InterPro" id="IPR004821">
    <property type="entry name" value="Cyt_trans-like"/>
</dbReference>
<organism evidence="12 13">
    <name type="scientific">Alkaliphilus oremlandii (strain OhILAs)</name>
    <name type="common">Clostridium oremlandii (strain OhILAs)</name>
    <dbReference type="NCBI Taxonomy" id="350688"/>
    <lineage>
        <taxon>Bacteria</taxon>
        <taxon>Bacillati</taxon>
        <taxon>Bacillota</taxon>
        <taxon>Clostridia</taxon>
        <taxon>Peptostreptococcales</taxon>
        <taxon>Natronincolaceae</taxon>
        <taxon>Alkaliphilus</taxon>
    </lineage>
</organism>
<keyword evidence="13" id="KW-1185">Reference proteome</keyword>
<feature type="domain" description="Cytidyltransferase-like" evidence="11">
    <location>
        <begin position="922"/>
        <end position="1086"/>
    </location>
</feature>
<evidence type="ECO:0000313" key="12">
    <source>
        <dbReference type="EMBL" id="ABW20242.1"/>
    </source>
</evidence>
<dbReference type="SUPFAM" id="SSF109604">
    <property type="entry name" value="HD-domain/PDEase-like"/>
    <property type="match status" value="1"/>
</dbReference>